<feature type="transmembrane region" description="Helical" evidence="2">
    <location>
        <begin position="633"/>
        <end position="651"/>
    </location>
</feature>
<dbReference type="GO" id="GO:0016757">
    <property type="term" value="F:glycosyltransferase activity"/>
    <property type="evidence" value="ECO:0007669"/>
    <property type="project" value="InterPro"/>
</dbReference>
<proteinExistence type="predicted"/>
<dbReference type="OrthoDB" id="529273at2759"/>
<dbReference type="EMBL" id="CAJNNV010030538">
    <property type="protein sequence ID" value="CAE8632836.1"/>
    <property type="molecule type" value="Genomic_DNA"/>
</dbReference>
<protein>
    <recommendedName>
        <fullName evidence="3">Glycosyltransferase 61 catalytic domain-containing protein</fullName>
    </recommendedName>
</protein>
<sequence length="819" mass="91445">MPDNLFHLHNDLILKVSWLLWVFKLDSQSTRLFLWKGGETLMSRKVSMFGLLRLIFKEVAYTAEDRFAKGSCYSQLYWTPSFSYPTYTEAFYFPIEPGFRYAQAAQHWFGVTVKSLGLDSNLAKDRSSTSVFKLAWLQRQRSSNIRYISNFDVVEQVMQQKFKLIKLNFNGDSKQHMVDIVQSLLSADVLIGLHGAGLANALYARPDALLVELRGSYAADNRLFVNVAMLRNMPYYTANVVQFRSKRTSATDVIELPKEVLENIGDDLLANLLRHKLENLTQKSFGAEPGWEQNGATCRFGDQLPLGNQGIHLPKSGRLTSFKLSRCYLEFEAARSVSRCLLDRNSWDCPGEGPRAQRGAHWTSGSSQFQSVGPRAEIWQAALGSVSQAGSWQAEGPAPPSSLIDVCKTLRDNSFLAPAVGPFAQFGRGMVLQRFVNTSELWDWLGNGVGYYFLVRTIADLASVPYVAVPSTLLAANHPQHFLDMMPRVWLPPGWTPSGPDRAAAIRAAAERVCRCSTSGFHTCGEKQVWEAFHGHWRPELRRALLDWLNNKKNKNNNKKNKNNNNNNNGTNDKNKNNNKNNNNKNNNMNNNNSNNNNDNNNNDNDNGQELAPREEGRGLLGSDLAIHIRCGVVAAVVIVVIVIVVVAIHIRCGDILHIGNSEYGYLPLSAFKRVVADRDSRTLLRIVILADPMTGPMARAKDQQHAGQCQELLDGLAGILKEALAPAEVEVERTGDTGLAWSRMVFAKRTVCGASTYCLWPTMAATKGYLADTPLFFSQVRPQFEGVEHLTGVALLSPKMILARRMKVADMLMWISSN</sequence>
<accession>A0A813H4M0</accession>
<keyword evidence="2" id="KW-0812">Transmembrane</keyword>
<feature type="compositionally biased region" description="Low complexity" evidence="1">
    <location>
        <begin position="563"/>
        <end position="606"/>
    </location>
</feature>
<gene>
    <name evidence="4" type="ORF">PGLA1383_LOCUS48765</name>
</gene>
<evidence type="ECO:0000256" key="1">
    <source>
        <dbReference type="SAM" id="MobiDB-lite"/>
    </source>
</evidence>
<evidence type="ECO:0000256" key="2">
    <source>
        <dbReference type="SAM" id="Phobius"/>
    </source>
</evidence>
<dbReference type="PANTHER" id="PTHR42264">
    <property type="entry name" value="EPHRIN_REC_LIKE DOMAIN-CONTAINING PROTEIN"/>
    <property type="match status" value="1"/>
</dbReference>
<reference evidence="4" key="1">
    <citation type="submission" date="2021-02" db="EMBL/GenBank/DDBJ databases">
        <authorList>
            <person name="Dougan E. K."/>
            <person name="Rhodes N."/>
            <person name="Thang M."/>
            <person name="Chan C."/>
        </authorList>
    </citation>
    <scope>NUCLEOTIDE SEQUENCE</scope>
</reference>
<feature type="region of interest" description="Disordered" evidence="1">
    <location>
        <begin position="552"/>
        <end position="614"/>
    </location>
</feature>
<dbReference type="AlphaFoldDB" id="A0A813H4M0"/>
<name>A0A813H4M0_POLGL</name>
<comment type="caution">
    <text evidence="4">The sequence shown here is derived from an EMBL/GenBank/DDBJ whole genome shotgun (WGS) entry which is preliminary data.</text>
</comment>
<dbReference type="InterPro" id="IPR049625">
    <property type="entry name" value="Glyco_transf_61_cat"/>
</dbReference>
<keyword evidence="2" id="KW-1133">Transmembrane helix</keyword>
<feature type="compositionally biased region" description="Basic residues" evidence="1">
    <location>
        <begin position="552"/>
        <end position="562"/>
    </location>
</feature>
<evidence type="ECO:0000313" key="4">
    <source>
        <dbReference type="EMBL" id="CAE8632836.1"/>
    </source>
</evidence>
<evidence type="ECO:0000259" key="3">
    <source>
        <dbReference type="Pfam" id="PF04577"/>
    </source>
</evidence>
<organism evidence="4 5">
    <name type="scientific">Polarella glacialis</name>
    <name type="common">Dinoflagellate</name>
    <dbReference type="NCBI Taxonomy" id="89957"/>
    <lineage>
        <taxon>Eukaryota</taxon>
        <taxon>Sar</taxon>
        <taxon>Alveolata</taxon>
        <taxon>Dinophyceae</taxon>
        <taxon>Suessiales</taxon>
        <taxon>Suessiaceae</taxon>
        <taxon>Polarella</taxon>
    </lineage>
</organism>
<evidence type="ECO:0000313" key="5">
    <source>
        <dbReference type="Proteomes" id="UP000654075"/>
    </source>
</evidence>
<keyword evidence="5" id="KW-1185">Reference proteome</keyword>
<dbReference type="PANTHER" id="PTHR42264:SF6">
    <property type="entry name" value="TRANSMEMBRANE PROTEIN"/>
    <property type="match status" value="1"/>
</dbReference>
<dbReference type="Pfam" id="PF04577">
    <property type="entry name" value="Glyco_transf_61"/>
    <property type="match status" value="1"/>
</dbReference>
<feature type="domain" description="Glycosyltransferase 61 catalytic" evidence="3">
    <location>
        <begin position="132"/>
        <end position="209"/>
    </location>
</feature>
<dbReference type="Proteomes" id="UP000654075">
    <property type="component" value="Unassembled WGS sequence"/>
</dbReference>
<keyword evidence="2" id="KW-0472">Membrane</keyword>